<keyword evidence="1" id="KW-0472">Membrane</keyword>
<feature type="transmembrane region" description="Helical" evidence="1">
    <location>
        <begin position="266"/>
        <end position="294"/>
    </location>
</feature>
<proteinExistence type="predicted"/>
<reference evidence="2 3" key="1">
    <citation type="journal article" date="2015" name="Nature">
        <title>rRNA introns, odd ribosomes, and small enigmatic genomes across a large radiation of phyla.</title>
        <authorList>
            <person name="Brown C.T."/>
            <person name="Hug L.A."/>
            <person name="Thomas B.C."/>
            <person name="Sharon I."/>
            <person name="Castelle C.J."/>
            <person name="Singh A."/>
            <person name="Wilkins M.J."/>
            <person name="Williams K.H."/>
            <person name="Banfield J.F."/>
        </authorList>
    </citation>
    <scope>NUCLEOTIDE SEQUENCE [LARGE SCALE GENOMIC DNA]</scope>
</reference>
<sequence>MDTSRPPQFTVTEREGNPKAVFFGSELDLVNQLALSLSEHGVDLFSGKSLADAFFGDYFFYVGRLAAVKDFLDASGKDLPKTLLLLRGVSDYAEVEKCLTNFPQLKAVTIGDEIELTEQRADRVMEFFFTASEQILKLGKLSPVPAQRDNLLEELPVRTVEKQESSLPLDTVALAPEVELAKREEPETGRIRTEMLTSPASEAKFEVTKERAPAQSVLTAELTKPALTNVDVREPVARLFNSAHPKPTGTQTPVPNFKKRAPIFKAITLGLLIFLLFPLVIFAGEISLIGFHGWRGRSAFNSARYQSATGHFRSANFYTNAAKKQLELSESLFALFHKRGFVQRVIQLINIVDKSTRAAQYGAQAAEEAVQLVRGVTGSDKGVSFGQLISSMKGNLTLVDGELATAQAEYKTESLQSLLGTWPFHLLSQKFSNWFEELGDARNSLIQARLALSMAPEVLGLYGDRKYLLLLQNNMELRPTGGFIGSYGLVSFANGELKEFKVEDVYTADGALKGHVDPPLPLQKHLGQEHWYLRDSNWDPDFVASGARAAWFFDKEMGESVDGVLAVDVSFLESLLGTIGEIELKDYQETLTAENIFMKTQSYAQSEFFPGSTQKRDFLGAVARQLVDELLQGKKLVNMSLLSAIERGLEEHHLQLYFNSPALLAVVDALGWSGRLDTRPACEAENCVNDFLAVVDANLGVNKTDYFVNRSVKDEIALAGSGVVTHSLSLEYENKATTDETGLGDFYKNYVRVFVPKGAVLKQATFGTQPLAIISEGVASTSATLITENSQLTSFEQLLEVPPQSKQTLSLIYDLVAAPAATLVNQYQLKVRKQAGILAPEYVVTVRVPENWTMVSVSPEKNGEVAGVTSLVNEAGISYNNDLRQDELIKLNFSQR</sequence>
<gene>
    <name evidence="2" type="ORF">UV59_C0006G0032</name>
</gene>
<organism evidence="2 3">
    <name type="scientific">Candidatus Gottesmanbacteria bacterium GW2011_GWA1_43_11</name>
    <dbReference type="NCBI Taxonomy" id="1618436"/>
    <lineage>
        <taxon>Bacteria</taxon>
        <taxon>Candidatus Gottesmaniibacteriota</taxon>
    </lineage>
</organism>
<evidence type="ECO:0000313" key="2">
    <source>
        <dbReference type="EMBL" id="KKS85576.1"/>
    </source>
</evidence>
<dbReference type="Pfam" id="PF13196">
    <property type="entry name" value="DUF4012"/>
    <property type="match status" value="1"/>
</dbReference>
<evidence type="ECO:0000313" key="3">
    <source>
        <dbReference type="Proteomes" id="UP000034543"/>
    </source>
</evidence>
<comment type="caution">
    <text evidence="2">The sequence shown here is derived from an EMBL/GenBank/DDBJ whole genome shotgun (WGS) entry which is preliminary data.</text>
</comment>
<dbReference type="InterPro" id="IPR025101">
    <property type="entry name" value="DUF4012"/>
</dbReference>
<keyword evidence="1" id="KW-1133">Transmembrane helix</keyword>
<accession>A0A0G1ER89</accession>
<evidence type="ECO:0000256" key="1">
    <source>
        <dbReference type="SAM" id="Phobius"/>
    </source>
</evidence>
<dbReference type="EMBL" id="LCFB01000006">
    <property type="protein sequence ID" value="KKS85576.1"/>
    <property type="molecule type" value="Genomic_DNA"/>
</dbReference>
<name>A0A0G1ER89_9BACT</name>
<protein>
    <recommendedName>
        <fullName evidence="4">DUF4012 domain-containing protein</fullName>
    </recommendedName>
</protein>
<dbReference type="Proteomes" id="UP000034543">
    <property type="component" value="Unassembled WGS sequence"/>
</dbReference>
<dbReference type="AlphaFoldDB" id="A0A0G1ER89"/>
<keyword evidence="1" id="KW-0812">Transmembrane</keyword>
<evidence type="ECO:0008006" key="4">
    <source>
        <dbReference type="Google" id="ProtNLM"/>
    </source>
</evidence>
<dbReference type="STRING" id="1618436.UV59_C0006G0032"/>